<accession>A0A9X0DGF7</accession>
<gene>
    <name evidence="3" type="ORF">OCU04_009329</name>
</gene>
<dbReference type="Proteomes" id="UP001152300">
    <property type="component" value="Unassembled WGS sequence"/>
</dbReference>
<feature type="coiled-coil region" evidence="1">
    <location>
        <begin position="31"/>
        <end position="65"/>
    </location>
</feature>
<evidence type="ECO:0000256" key="1">
    <source>
        <dbReference type="SAM" id="Coils"/>
    </source>
</evidence>
<evidence type="ECO:0000313" key="3">
    <source>
        <dbReference type="EMBL" id="KAJ8061515.1"/>
    </source>
</evidence>
<feature type="region of interest" description="Disordered" evidence="2">
    <location>
        <begin position="110"/>
        <end position="143"/>
    </location>
</feature>
<comment type="caution">
    <text evidence="3">The sequence shown here is derived from an EMBL/GenBank/DDBJ whole genome shotgun (WGS) entry which is preliminary data.</text>
</comment>
<reference evidence="3" key="1">
    <citation type="submission" date="2022-11" db="EMBL/GenBank/DDBJ databases">
        <title>Genome Resource of Sclerotinia nivalis Strain SnTB1, a Plant Pathogen Isolated from American Ginseng.</title>
        <authorList>
            <person name="Fan S."/>
        </authorList>
    </citation>
    <scope>NUCLEOTIDE SEQUENCE</scope>
    <source>
        <strain evidence="3">SnTB1</strain>
    </source>
</reference>
<evidence type="ECO:0000313" key="4">
    <source>
        <dbReference type="Proteomes" id="UP001152300"/>
    </source>
</evidence>
<dbReference type="EMBL" id="JAPEIS010000011">
    <property type="protein sequence ID" value="KAJ8061515.1"/>
    <property type="molecule type" value="Genomic_DNA"/>
</dbReference>
<proteinExistence type="predicted"/>
<keyword evidence="4" id="KW-1185">Reference proteome</keyword>
<keyword evidence="1" id="KW-0175">Coiled coil</keyword>
<protein>
    <submittedName>
        <fullName evidence="3">Uncharacterized protein</fullName>
    </submittedName>
</protein>
<dbReference type="OrthoDB" id="3067443at2759"/>
<name>A0A9X0DGF7_9HELO</name>
<sequence>MTYNLIAEWARSYKGIGSKNSYSFGISDELCSMAEEEKALEETQAKKAERDGIAAETKKEDAERQAQLACLAPFHNTRNEFSSPKLATSADAGGEINGDRALFHDGAWNMMWPDSEGVEDDGSDGASGSPDQINDDGVEPDFKVEDEYDVNFGDLDEEISKLIKPELLSSETSLGLYSTTPSPLSK</sequence>
<organism evidence="3 4">
    <name type="scientific">Sclerotinia nivalis</name>
    <dbReference type="NCBI Taxonomy" id="352851"/>
    <lineage>
        <taxon>Eukaryota</taxon>
        <taxon>Fungi</taxon>
        <taxon>Dikarya</taxon>
        <taxon>Ascomycota</taxon>
        <taxon>Pezizomycotina</taxon>
        <taxon>Leotiomycetes</taxon>
        <taxon>Helotiales</taxon>
        <taxon>Sclerotiniaceae</taxon>
        <taxon>Sclerotinia</taxon>
    </lineage>
</organism>
<evidence type="ECO:0000256" key="2">
    <source>
        <dbReference type="SAM" id="MobiDB-lite"/>
    </source>
</evidence>
<dbReference type="AlphaFoldDB" id="A0A9X0DGF7"/>